<proteinExistence type="predicted"/>
<reference evidence="2 3" key="1">
    <citation type="submission" date="2015-07" db="EMBL/GenBank/DDBJ databases">
        <title>Comparative genomics of the Sigatoka disease complex on banana suggests a link between parallel evolutionary changes in Pseudocercospora fijiensis and Pseudocercospora eumusae and increased virulence on the banana host.</title>
        <authorList>
            <person name="Chang T.-C."/>
            <person name="Salvucci A."/>
            <person name="Crous P.W."/>
            <person name="Stergiopoulos I."/>
        </authorList>
    </citation>
    <scope>NUCLEOTIDE SEQUENCE [LARGE SCALE GENOMIC DNA]</scope>
    <source>
        <strain evidence="2 3">CBS 116634</strain>
    </source>
</reference>
<dbReference type="EMBL" id="LFZO01000014">
    <property type="protein sequence ID" value="KXT17819.1"/>
    <property type="molecule type" value="Genomic_DNA"/>
</dbReference>
<keyword evidence="3" id="KW-1185">Reference proteome</keyword>
<dbReference type="AlphaFoldDB" id="A0A139ISV6"/>
<feature type="compositionally biased region" description="Polar residues" evidence="1">
    <location>
        <begin position="80"/>
        <end position="90"/>
    </location>
</feature>
<evidence type="ECO:0000313" key="3">
    <source>
        <dbReference type="Proteomes" id="UP000073492"/>
    </source>
</evidence>
<dbReference type="Proteomes" id="UP000073492">
    <property type="component" value="Unassembled WGS sequence"/>
</dbReference>
<comment type="caution">
    <text evidence="2">The sequence shown here is derived from an EMBL/GenBank/DDBJ whole genome shotgun (WGS) entry which is preliminary data.</text>
</comment>
<evidence type="ECO:0000313" key="2">
    <source>
        <dbReference type="EMBL" id="KXT17819.1"/>
    </source>
</evidence>
<accession>A0A139ISV6</accession>
<feature type="compositionally biased region" description="Basic and acidic residues" evidence="1">
    <location>
        <begin position="52"/>
        <end position="63"/>
    </location>
</feature>
<gene>
    <name evidence="2" type="ORF">AC579_5365</name>
</gene>
<organism evidence="2 3">
    <name type="scientific">Pseudocercospora musae</name>
    <dbReference type="NCBI Taxonomy" id="113226"/>
    <lineage>
        <taxon>Eukaryota</taxon>
        <taxon>Fungi</taxon>
        <taxon>Dikarya</taxon>
        <taxon>Ascomycota</taxon>
        <taxon>Pezizomycotina</taxon>
        <taxon>Dothideomycetes</taxon>
        <taxon>Dothideomycetidae</taxon>
        <taxon>Mycosphaerellales</taxon>
        <taxon>Mycosphaerellaceae</taxon>
        <taxon>Pseudocercospora</taxon>
    </lineage>
</organism>
<evidence type="ECO:0000256" key="1">
    <source>
        <dbReference type="SAM" id="MobiDB-lite"/>
    </source>
</evidence>
<feature type="region of interest" description="Disordered" evidence="1">
    <location>
        <begin position="35"/>
        <end position="102"/>
    </location>
</feature>
<name>A0A139ISV6_9PEZI</name>
<sequence length="118" mass="13164">MLDTFDTAALHANAMNRTTVRSVFLGRGMPAEVRRLTGRDWAGRTSATSAYPRDRAHNPHNRPESPAYRADGSRAKRLQQPVSGSTASSNIRHDKRSCHGKTLLEPRDELAYTFEAEL</sequence>
<protein>
    <submittedName>
        <fullName evidence="2">Uncharacterized protein</fullName>
    </submittedName>
</protein>